<dbReference type="PROSITE" id="PS51257">
    <property type="entry name" value="PROKAR_LIPOPROTEIN"/>
    <property type="match status" value="1"/>
</dbReference>
<keyword evidence="4" id="KW-1185">Reference proteome</keyword>
<reference evidence="3 4" key="1">
    <citation type="submission" date="2023-03" db="EMBL/GenBank/DDBJ databases">
        <title>Draft genome sequence of type strain Streptomyces ferralitis JCM 14344.</title>
        <authorList>
            <person name="Klaysubun C."/>
            <person name="Duangmal K."/>
        </authorList>
    </citation>
    <scope>NUCLEOTIDE SEQUENCE [LARGE SCALE GENOMIC DNA]</scope>
    <source>
        <strain evidence="3 4">JCM 14344</strain>
    </source>
</reference>
<evidence type="ECO:0000256" key="1">
    <source>
        <dbReference type="SAM" id="SignalP"/>
    </source>
</evidence>
<dbReference type="Pfam" id="PF25976">
    <property type="entry name" value="LpqB_N"/>
    <property type="match status" value="1"/>
</dbReference>
<dbReference type="Proteomes" id="UP001220022">
    <property type="component" value="Unassembled WGS sequence"/>
</dbReference>
<evidence type="ECO:0000313" key="4">
    <source>
        <dbReference type="Proteomes" id="UP001220022"/>
    </source>
</evidence>
<evidence type="ECO:0000259" key="2">
    <source>
        <dbReference type="SMART" id="SM00909"/>
    </source>
</evidence>
<dbReference type="InterPro" id="IPR018910">
    <property type="entry name" value="LpqB_C"/>
</dbReference>
<proteinExistence type="predicted"/>
<protein>
    <submittedName>
        <fullName evidence="3">LpqB family beta-propeller domain-containing protein</fullName>
    </submittedName>
</protein>
<sequence>MSQADRRRAPVKWGITSGALLCSALLMTGCASMPDTGEVTKVGNQQRADSDPQVRVFGVQPQKNEQPMQIVRGFLEATTSDEADYQTAKKYLAGSAVKWDPFAQITVLSGGPQLDPERANVAREDVGTTITLTGGQIATVDRKHSYSPATSTYRTDFHLIKVAGEWRIDSLPDGLVLSESDFQRIYRSVNMYYFAQLGPEEGQIPLAKDVLVADPVYVRRRIDPVTSTVQALLAGPSNWLQPVVTSAFPAGTQLKSQKLSLDDSGKLRVQLSDVAVRVGRDQCQRMAAQLLHTVQEQSSAQVTSVEVAGPDGSTLCSLGHDQAQAYAPSRLVGSGAQQYFVDTDHRMVTVSGNEETAHRVLGPFGETTARLQSVAVSRDGETAAGVRTDGRSLYVAPLSSGGSAREVLSSEAHDPSQGLTAPSWDGLGNLWVADRDPQHQRLLMWRDGKTTEVSVPNLADGQIKALRVAADGVRIALLVDHGGRTTLQLGRIERSGTVDHPQVSVTELRAVAPQLDDVEAASWAGGSRLVVVGKQSRGVQQLQYVDTDGSAAYTPTLPGISKVSAVAAFEDQQRPLLVASDEGMYRLPNDADWQQVSPDGTGPVYPG</sequence>
<keyword evidence="1" id="KW-0732">Signal</keyword>
<dbReference type="SMART" id="SM00909">
    <property type="entry name" value="Germane"/>
    <property type="match status" value="1"/>
</dbReference>
<dbReference type="InterPro" id="IPR059026">
    <property type="entry name" value="LpqB_N"/>
</dbReference>
<feature type="signal peptide" evidence="1">
    <location>
        <begin position="1"/>
        <end position="33"/>
    </location>
</feature>
<dbReference type="EMBL" id="JARHTQ010000003">
    <property type="protein sequence ID" value="MDF2255231.1"/>
    <property type="molecule type" value="Genomic_DNA"/>
</dbReference>
<dbReference type="Pfam" id="PF10646">
    <property type="entry name" value="Germane"/>
    <property type="match status" value="1"/>
</dbReference>
<dbReference type="RefSeq" id="WP_275809276.1">
    <property type="nucleotide sequence ID" value="NZ_BAAANM010000011.1"/>
</dbReference>
<dbReference type="SUPFAM" id="SSF82171">
    <property type="entry name" value="DPP6 N-terminal domain-like"/>
    <property type="match status" value="1"/>
</dbReference>
<dbReference type="Pfam" id="PF10647">
    <property type="entry name" value="Gmad1"/>
    <property type="match status" value="1"/>
</dbReference>
<gene>
    <name evidence="3" type="ORF">P2L57_05680</name>
</gene>
<feature type="domain" description="GerMN" evidence="2">
    <location>
        <begin position="225"/>
        <end position="319"/>
    </location>
</feature>
<dbReference type="Gene3D" id="2.120.10.30">
    <property type="entry name" value="TolB, C-terminal domain"/>
    <property type="match status" value="1"/>
</dbReference>
<name>A0ABT5YUF0_9ACTN</name>
<dbReference type="InterPro" id="IPR011042">
    <property type="entry name" value="6-blade_b-propeller_TolB-like"/>
</dbReference>
<evidence type="ECO:0000313" key="3">
    <source>
        <dbReference type="EMBL" id="MDF2255231.1"/>
    </source>
</evidence>
<dbReference type="InterPro" id="IPR019606">
    <property type="entry name" value="GerMN"/>
</dbReference>
<accession>A0ABT5YUF0</accession>
<organism evidence="3 4">
    <name type="scientific">Streptantibioticus ferralitis</name>
    <dbReference type="NCBI Taxonomy" id="236510"/>
    <lineage>
        <taxon>Bacteria</taxon>
        <taxon>Bacillati</taxon>
        <taxon>Actinomycetota</taxon>
        <taxon>Actinomycetes</taxon>
        <taxon>Kitasatosporales</taxon>
        <taxon>Streptomycetaceae</taxon>
        <taxon>Streptantibioticus</taxon>
    </lineage>
</organism>
<comment type="caution">
    <text evidence="3">The sequence shown here is derived from an EMBL/GenBank/DDBJ whole genome shotgun (WGS) entry which is preliminary data.</text>
</comment>
<feature type="chain" id="PRO_5047334324" evidence="1">
    <location>
        <begin position="34"/>
        <end position="607"/>
    </location>
</feature>